<gene>
    <name evidence="1" type="ORF">RCL2_000971000</name>
</gene>
<evidence type="ECO:0000313" key="2">
    <source>
        <dbReference type="Proteomes" id="UP000615446"/>
    </source>
</evidence>
<reference evidence="1" key="1">
    <citation type="submission" date="2019-10" db="EMBL/GenBank/DDBJ databases">
        <title>Conservation and host-specific expression of non-tandemly repeated heterogenous ribosome RNA gene in arbuscular mycorrhizal fungi.</title>
        <authorList>
            <person name="Maeda T."/>
            <person name="Kobayashi Y."/>
            <person name="Nakagawa T."/>
            <person name="Ezawa T."/>
            <person name="Yamaguchi K."/>
            <person name="Bino T."/>
            <person name="Nishimoto Y."/>
            <person name="Shigenobu S."/>
            <person name="Kawaguchi M."/>
        </authorList>
    </citation>
    <scope>NUCLEOTIDE SEQUENCE</scope>
    <source>
        <strain evidence="1">HR1</strain>
    </source>
</reference>
<dbReference type="EMBL" id="BLAL01000061">
    <property type="protein sequence ID" value="GES82509.1"/>
    <property type="molecule type" value="Genomic_DNA"/>
</dbReference>
<sequence>MAKIKQIKPSDRKKLYSYMDEKELPSWDPTWCYPEDDEKMMIAAWDCWDINHNTFEKSTTTSVLSIDSSSKTCTQKYFDLAKYDNESITKFNQPKVSKPIQTSNAKDLIDVKMSLHEDDHILSDSYEKKLKYVQRETLDKTSGENLHKLFTKNDATVISEDLKSLNLTSAHEKTKIEPLFSSKLNESRKEVRFDFDAFKFGLQENRSTNSIRENSNLSNNMQQQIKEHSREHEYNKKGENISFQSQPVGGLIDLDGLDDWLNKINTSSKNNQSEQNWYQTEANKTKKNNLNLNDKVSYKDLLEFDLLMQK</sequence>
<proteinExistence type="predicted"/>
<dbReference type="Proteomes" id="UP000615446">
    <property type="component" value="Unassembled WGS sequence"/>
</dbReference>
<name>A0A8H3L8B5_9GLOM</name>
<organism evidence="1 2">
    <name type="scientific">Rhizophagus clarus</name>
    <dbReference type="NCBI Taxonomy" id="94130"/>
    <lineage>
        <taxon>Eukaryota</taxon>
        <taxon>Fungi</taxon>
        <taxon>Fungi incertae sedis</taxon>
        <taxon>Mucoromycota</taxon>
        <taxon>Glomeromycotina</taxon>
        <taxon>Glomeromycetes</taxon>
        <taxon>Glomerales</taxon>
        <taxon>Glomeraceae</taxon>
        <taxon>Rhizophagus</taxon>
    </lineage>
</organism>
<protein>
    <submittedName>
        <fullName evidence="1">Uncharacterized protein</fullName>
    </submittedName>
</protein>
<dbReference type="AlphaFoldDB" id="A0A8H3L8B5"/>
<comment type="caution">
    <text evidence="1">The sequence shown here is derived from an EMBL/GenBank/DDBJ whole genome shotgun (WGS) entry which is preliminary data.</text>
</comment>
<evidence type="ECO:0000313" key="1">
    <source>
        <dbReference type="EMBL" id="GES82509.1"/>
    </source>
</evidence>
<accession>A0A8H3L8B5</accession>
<dbReference type="OrthoDB" id="2330160at2759"/>